<keyword evidence="2" id="KW-1185">Reference proteome</keyword>
<protein>
    <submittedName>
        <fullName evidence="3">Uncharacterized protein LOC113073808</fullName>
    </submittedName>
</protein>
<proteinExistence type="predicted"/>
<dbReference type="KEGG" id="caua:113073808"/>
<reference evidence="3" key="1">
    <citation type="submission" date="2025-08" db="UniProtKB">
        <authorList>
            <consortium name="RefSeq"/>
        </authorList>
    </citation>
    <scope>IDENTIFICATION</scope>
    <source>
        <strain evidence="3">Wakin</strain>
        <tissue evidence="3">Muscle</tissue>
    </source>
</reference>
<dbReference type="RefSeq" id="XP_026102350.1">
    <property type="nucleotide sequence ID" value="XM_026246565.1"/>
</dbReference>
<feature type="region of interest" description="Disordered" evidence="1">
    <location>
        <begin position="294"/>
        <end position="318"/>
    </location>
</feature>
<dbReference type="AlphaFoldDB" id="A0A6P6N063"/>
<name>A0A6P6N063_CARAU</name>
<sequence length="337" mass="37557">MATPYSQQAPLKVKCVGSRRSQKALNFVTKDNIIDVGAYKVTTLSALTDGQTWYTSIKNGSDPEFEEGGSYIIKNYTLSKQYGRQCIFLNRTSRKFKTSPLAITEDAERAAKEVLYPPSPFVTGEEQEIFTRPGYLSLRGNIEKLQVARMTRAQYPLLDLSLRSGTKLLEVTLWREEALMDLYVGDKVEISHLRAKIQPNGGGKFDSSNYTTVKIVERQILEAVLTIIGVSEDDNNMLILLDSKLEDYAVPSHFYHGSINDLVQQLPITLKVQHIHNRVLKLEAVDTTEAAESLETTEAAESLETTEAAESLETAEDAESLELIEAAEALEVENTEA</sequence>
<dbReference type="Proteomes" id="UP000515129">
    <property type="component" value="Unplaced"/>
</dbReference>
<gene>
    <name evidence="3" type="primary">LOC113073808</name>
</gene>
<accession>A0A6P6N063</accession>
<evidence type="ECO:0000256" key="1">
    <source>
        <dbReference type="SAM" id="MobiDB-lite"/>
    </source>
</evidence>
<organism evidence="2 3">
    <name type="scientific">Carassius auratus</name>
    <name type="common">Goldfish</name>
    <dbReference type="NCBI Taxonomy" id="7957"/>
    <lineage>
        <taxon>Eukaryota</taxon>
        <taxon>Metazoa</taxon>
        <taxon>Chordata</taxon>
        <taxon>Craniata</taxon>
        <taxon>Vertebrata</taxon>
        <taxon>Euteleostomi</taxon>
        <taxon>Actinopterygii</taxon>
        <taxon>Neopterygii</taxon>
        <taxon>Teleostei</taxon>
        <taxon>Ostariophysi</taxon>
        <taxon>Cypriniformes</taxon>
        <taxon>Cyprinidae</taxon>
        <taxon>Cyprininae</taxon>
        <taxon>Carassius</taxon>
    </lineage>
</organism>
<feature type="compositionally biased region" description="Low complexity" evidence="1">
    <location>
        <begin position="294"/>
        <end position="312"/>
    </location>
</feature>
<dbReference type="OrthoDB" id="8880272at2759"/>
<evidence type="ECO:0000313" key="3">
    <source>
        <dbReference type="RefSeq" id="XP_026102350.1"/>
    </source>
</evidence>
<evidence type="ECO:0000313" key="2">
    <source>
        <dbReference type="Proteomes" id="UP000515129"/>
    </source>
</evidence>
<dbReference type="GeneID" id="113073808"/>